<dbReference type="InParanoid" id="E9GC69"/>
<organism evidence="5 6">
    <name type="scientific">Daphnia pulex</name>
    <name type="common">Water flea</name>
    <dbReference type="NCBI Taxonomy" id="6669"/>
    <lineage>
        <taxon>Eukaryota</taxon>
        <taxon>Metazoa</taxon>
        <taxon>Ecdysozoa</taxon>
        <taxon>Arthropoda</taxon>
        <taxon>Crustacea</taxon>
        <taxon>Branchiopoda</taxon>
        <taxon>Diplostraca</taxon>
        <taxon>Cladocera</taxon>
        <taxon>Anomopoda</taxon>
        <taxon>Daphniidae</taxon>
        <taxon>Daphnia</taxon>
    </lineage>
</organism>
<dbReference type="InterPro" id="IPR058698">
    <property type="entry name" value="CUB_metazoa"/>
</dbReference>
<gene>
    <name evidence="5" type="ORF">DAPPUDRAFT_240665</name>
</gene>
<dbReference type="PANTHER" id="PTHR33236">
    <property type="entry name" value="INTRAFLAGELLAR TRANSPORT PROTEIN 122 FAMILY PROTEIN-RELATED"/>
    <property type="match status" value="1"/>
</dbReference>
<feature type="signal peptide" evidence="3">
    <location>
        <begin position="1"/>
        <end position="22"/>
    </location>
</feature>
<dbReference type="OrthoDB" id="6337346at2759"/>
<keyword evidence="3" id="KW-0732">Signal</keyword>
<evidence type="ECO:0000313" key="5">
    <source>
        <dbReference type="EMBL" id="EFX82913.1"/>
    </source>
</evidence>
<name>E9GC69_DAPPU</name>
<dbReference type="PANTHER" id="PTHR33236:SF5">
    <property type="entry name" value="CUB DOMAIN-CONTAINING PROTEIN"/>
    <property type="match status" value="1"/>
</dbReference>
<dbReference type="KEGG" id="dpx:DAPPUDRAFT_240665"/>
<dbReference type="EMBL" id="GL732539">
    <property type="protein sequence ID" value="EFX82913.1"/>
    <property type="molecule type" value="Genomic_DNA"/>
</dbReference>
<dbReference type="PROSITE" id="PS01180">
    <property type="entry name" value="CUB"/>
    <property type="match status" value="1"/>
</dbReference>
<evidence type="ECO:0000259" key="4">
    <source>
        <dbReference type="PROSITE" id="PS01180"/>
    </source>
</evidence>
<dbReference type="SUPFAM" id="SSF49854">
    <property type="entry name" value="Spermadhesin, CUB domain"/>
    <property type="match status" value="1"/>
</dbReference>
<dbReference type="InterPro" id="IPR000859">
    <property type="entry name" value="CUB_dom"/>
</dbReference>
<feature type="chain" id="PRO_5003241075" description="CUB domain-containing protein" evidence="3">
    <location>
        <begin position="23"/>
        <end position="471"/>
    </location>
</feature>
<reference evidence="5 6" key="1">
    <citation type="journal article" date="2011" name="Science">
        <title>The ecoresponsive genome of Daphnia pulex.</title>
        <authorList>
            <person name="Colbourne J.K."/>
            <person name="Pfrender M.E."/>
            <person name="Gilbert D."/>
            <person name="Thomas W.K."/>
            <person name="Tucker A."/>
            <person name="Oakley T.H."/>
            <person name="Tokishita S."/>
            <person name="Aerts A."/>
            <person name="Arnold G.J."/>
            <person name="Basu M.K."/>
            <person name="Bauer D.J."/>
            <person name="Caceres C.E."/>
            <person name="Carmel L."/>
            <person name="Casola C."/>
            <person name="Choi J.H."/>
            <person name="Detter J.C."/>
            <person name="Dong Q."/>
            <person name="Dusheyko S."/>
            <person name="Eads B.D."/>
            <person name="Frohlich T."/>
            <person name="Geiler-Samerotte K.A."/>
            <person name="Gerlach D."/>
            <person name="Hatcher P."/>
            <person name="Jogdeo S."/>
            <person name="Krijgsveld J."/>
            <person name="Kriventseva E.V."/>
            <person name="Kultz D."/>
            <person name="Laforsch C."/>
            <person name="Lindquist E."/>
            <person name="Lopez J."/>
            <person name="Manak J.R."/>
            <person name="Muller J."/>
            <person name="Pangilinan J."/>
            <person name="Patwardhan R.P."/>
            <person name="Pitluck S."/>
            <person name="Pritham E.J."/>
            <person name="Rechtsteiner A."/>
            <person name="Rho M."/>
            <person name="Rogozin I.B."/>
            <person name="Sakarya O."/>
            <person name="Salamov A."/>
            <person name="Schaack S."/>
            <person name="Shapiro H."/>
            <person name="Shiga Y."/>
            <person name="Skalitzky C."/>
            <person name="Smith Z."/>
            <person name="Souvorov A."/>
            <person name="Sung W."/>
            <person name="Tang Z."/>
            <person name="Tsuchiya D."/>
            <person name="Tu H."/>
            <person name="Vos H."/>
            <person name="Wang M."/>
            <person name="Wolf Y.I."/>
            <person name="Yamagata H."/>
            <person name="Yamada T."/>
            <person name="Ye Y."/>
            <person name="Shaw J.R."/>
            <person name="Andrews J."/>
            <person name="Crease T.J."/>
            <person name="Tang H."/>
            <person name="Lucas S.M."/>
            <person name="Robertson H.M."/>
            <person name="Bork P."/>
            <person name="Koonin E.V."/>
            <person name="Zdobnov E.M."/>
            <person name="Grigoriev I.V."/>
            <person name="Lynch M."/>
            <person name="Boore J.L."/>
        </authorList>
    </citation>
    <scope>NUCLEOTIDE SEQUENCE [LARGE SCALE GENOMIC DNA]</scope>
</reference>
<dbReference type="HOGENOM" id="CLU_022631_1_0_1"/>
<proteinExistence type="predicted"/>
<keyword evidence="6" id="KW-1185">Reference proteome</keyword>
<dbReference type="STRING" id="6669.E9GC69"/>
<protein>
    <recommendedName>
        <fullName evidence="4">CUB domain-containing protein</fullName>
    </recommendedName>
</protein>
<dbReference type="Proteomes" id="UP000000305">
    <property type="component" value="Unassembled WGS sequence"/>
</dbReference>
<dbReference type="AlphaFoldDB" id="E9GC69"/>
<sequence>MLGVALMLIVLSVTLQLPGNSALNNNNEIIGRSRRQDFTNLNPFNSNWFKRAICASDATSGNRIGKRSKFSNTFEYSNEIEDDWDNEVTSGRFFPKLPCKINWRRDFFRRVRNTVNPLSNFMPCRSSQENLMSETGVCLLPPVCSFYGGRATTGGRCRMGLSCCVNEIPNCGQLVTFNNTYWQSPSFINSESSCNLTIKLDHHLVEQSKPICQIRLDFLTFSLAQPNANTVCDVDHFQVTGATNKIPVICGENHGQHMYLMIPRISTQVELLMTLGTSTVHRIWRIKIAMLSCDSEYLAPEGCLQYFTSSVGSVMTFNWKDTSSRTTRQLANQDYYMCFRKELVQRQASPQIATTLCLSQCQVTSGLPFSVSGNLAETSQAFGALSCSNDYIVFPGGYSWPPTTPLNQRDRYCGTLLSQVDEGIEPQTICSTAKPFRLLYRTNGDDTLSIPMDSTLIGNQGFCLNFEQKLT</sequence>
<evidence type="ECO:0000256" key="3">
    <source>
        <dbReference type="SAM" id="SignalP"/>
    </source>
</evidence>
<dbReference type="InterPro" id="IPR035914">
    <property type="entry name" value="Sperma_CUB_dom_sf"/>
</dbReference>
<dbReference type="PhylomeDB" id="E9GC69"/>
<dbReference type="Pfam" id="PF26080">
    <property type="entry name" value="CUB_animal"/>
    <property type="match status" value="1"/>
</dbReference>
<feature type="domain" description="CUB" evidence="4">
    <location>
        <begin position="171"/>
        <end position="251"/>
    </location>
</feature>
<keyword evidence="1" id="KW-1015">Disulfide bond</keyword>
<evidence type="ECO:0000313" key="6">
    <source>
        <dbReference type="Proteomes" id="UP000000305"/>
    </source>
</evidence>
<comment type="caution">
    <text evidence="2">Lacks conserved residue(s) required for the propagation of feature annotation.</text>
</comment>
<accession>E9GC69</accession>
<evidence type="ECO:0000256" key="1">
    <source>
        <dbReference type="ARBA" id="ARBA00023157"/>
    </source>
</evidence>
<evidence type="ECO:0000256" key="2">
    <source>
        <dbReference type="PROSITE-ProRule" id="PRU00059"/>
    </source>
</evidence>